<name>A0A8T2BML4_9BRAS</name>
<feature type="region of interest" description="Disordered" evidence="7">
    <location>
        <begin position="1139"/>
        <end position="1191"/>
    </location>
</feature>
<dbReference type="Proteomes" id="UP000694240">
    <property type="component" value="Chromosome 7"/>
</dbReference>
<dbReference type="InterPro" id="IPR004146">
    <property type="entry name" value="DC1"/>
</dbReference>
<feature type="compositionally biased region" description="Basic and acidic residues" evidence="7">
    <location>
        <begin position="2878"/>
        <end position="2898"/>
    </location>
</feature>
<dbReference type="InterPro" id="IPR054483">
    <property type="entry name" value="DC1-like_CT"/>
</dbReference>
<dbReference type="GO" id="GO:0006508">
    <property type="term" value="P:proteolysis"/>
    <property type="evidence" value="ECO:0007669"/>
    <property type="project" value="UniProtKB-KW"/>
</dbReference>
<feature type="region of interest" description="Disordered" evidence="7">
    <location>
        <begin position="1686"/>
        <end position="1739"/>
    </location>
</feature>
<evidence type="ECO:0000256" key="1">
    <source>
        <dbReference type="ARBA" id="ARBA00022670"/>
    </source>
</evidence>
<feature type="domain" description="Ubiquitin-like protease family profile" evidence="8">
    <location>
        <begin position="3136"/>
        <end position="3332"/>
    </location>
</feature>
<dbReference type="InterPro" id="IPR057670">
    <property type="entry name" value="SH3_retrovirus"/>
</dbReference>
<feature type="region of interest" description="Disordered" evidence="7">
    <location>
        <begin position="2633"/>
        <end position="2660"/>
    </location>
</feature>
<feature type="compositionally biased region" description="Basic and acidic residues" evidence="7">
    <location>
        <begin position="2955"/>
        <end position="2998"/>
    </location>
</feature>
<dbReference type="InterPro" id="IPR001965">
    <property type="entry name" value="Znf_PHD"/>
</dbReference>
<dbReference type="EMBL" id="JAEFBK010000007">
    <property type="protein sequence ID" value="KAG7584961.1"/>
    <property type="molecule type" value="Genomic_DNA"/>
</dbReference>
<dbReference type="Pfam" id="PF07727">
    <property type="entry name" value="RVT_2"/>
    <property type="match status" value="1"/>
</dbReference>
<evidence type="ECO:0000313" key="10">
    <source>
        <dbReference type="EMBL" id="KAG7584961.1"/>
    </source>
</evidence>
<dbReference type="InterPro" id="IPR013103">
    <property type="entry name" value="RVT_2"/>
</dbReference>
<keyword evidence="1" id="KW-0645">Protease</keyword>
<keyword evidence="5" id="KW-0378">Hydrolase</keyword>
<dbReference type="SMART" id="SM00249">
    <property type="entry name" value="PHD"/>
    <property type="match status" value="3"/>
</dbReference>
<dbReference type="GO" id="GO:0008234">
    <property type="term" value="F:cysteine-type peptidase activity"/>
    <property type="evidence" value="ECO:0007669"/>
    <property type="project" value="InterPro"/>
</dbReference>
<dbReference type="InterPro" id="IPR025724">
    <property type="entry name" value="GAG-pre-integrase_dom"/>
</dbReference>
<sequence>MVDLDLPHRLIAAGEEPLGERANMYNKMKTLHGIIDSLDDSEIQLIRDSPLGGLLDFPNKPAWSASFGLYLLGRQLDIAKANEILVVYAVGESEASSVFTSAKVWDFLNPPGTTVEWFDAVWFKGNIPKHAFICWLATRHRLHTRDRLLNWGLVVPSVCLLCNTHDESRQHLFFDCAFADEVWSFFTSRPVFRPRTGVTLIGGFLFMCRFPASGSTLNVGDDLPFQPLFLCPFPRCSKEEPDSNYDTFPISSSPEFVISTTRIQQEDDHLILPLFWCNNKEFDVDGGCYACSGSNFGTDYYVCVKHDKIFHKECVQSPSEIKHPYHPEHSLQLSFRLPKAPKIECLCCGRIATGLIYYCTICEVVMHTVCAMKSIPFGGVAMIGGFHEVENDGELSLVYHHPKYQPIDDLSFQPLFKCPIPRSLKYSKYDDTFPISSSPEFVISTTRSQQEDDHSVLLCFGATIKTSMLMVVAKCDVVMHTICAMKSISFVVDQPKSHDHPLTYFPRQASLTCDVCGLIRKNNPTYVCLRCNFVAHNDCMYSPRIIKISRHHHRISYTSSLRSGEWSCGVCRKSIDGDYGAYTCNKCDDYAVHVRCALRRDVWDGVELQGVPEEDDITQDVGPFEIISEGVILHFLHDHHLRLEVSILYDEKKVCQACVLPIYEDTEHYSCMECDFTIHEICAQHRRRIQHALHPHPLTLSGSGVNKYDDVFRCNACDRSCGGFVYMCPRKECTFGLDVRCASICEPFNFQGHKHPLFLALGPGENPICQVCKTESRIPLNCIKCDFIVCIKCATLPYKAKYKHDRHSLTILWGEEVCNKDWCEVCERNLEDTGTKFFYWCNECCTTLHIACLFDDDAYVKPGQIFNWGPKGVIVLSKNNLSRPLCDSCRYPCQGKIYSGDNAIACSFEYEVMANNGNGNGNGTNLQALIPTFKGEKYHLWSLKMKTMFRSQELWDLVENGFEDQNPPEPDQRLRENRKKDAKALFFIQSALDEEIFSRISTVNTSHEAWEILRQEYMGDQKVIVVKLQTLRQQFETLSMKDKESIQEYLARVSAIVNQMKSYGEFPSTQSIVSKVLRSLSPKFEYVVPAIIEGNDLSTYTFDAMMSSLIAHEDRLSKKGEKAEEKAFQVKGEFSGKSENYGGSYGGRGRGRGGFNGRGRGYGRGRGHYNDQNQYRGSYGDHSQHKSGYNDQSQFKSNIQCRYCKKFGHKEADCWSKQRNEQRSNFVENVQEESKLFMTHSHITDGSESVWFLDSGCSNHMTGTKSLFKELDESQKSEVRLGDDKTMQVEGKGTVAIKTMQGEVKVLYDVQFVPSLAHNLLSVGQLLSNGCRVLFDEDSCAISDKESGHTLALIHMTRNRMFPLDVMNVSSKALVVKGDDGTNLWHLRYGHLNVNGLRLLKKKEMVLGLPEINELEFCEGCVYGKQCRGSFPVGKSWRASDCLELVHADLCGPMKTESLGGSRYFLLFTDDFSRMSWVYFLKMKSEAFENFRKFKVMVEKQSGKILKCLRTDRGGEFTSREFVDFCDENGIRRELTAPYTPEQNGVAERKNRTVVEMARSMLKAKGIPDKFWGEAVATAVYLLNISPTKAVMNRTPYEAWMGRKPRVSHLKVFGCAAYAMVDIRSKLDEKSVKCVFIGYCSQSKAYRLYNQSSGKVIISRNVVFNEEKGLTWNEDVTTGDIHADFDEESQESISSPPPSPEPQGNMSTPPSTPINSPISSPSSSSSQGSTPSPPTTAPPRKFKSLAEVYESCSFALYASDPLCFREAENVPDWQVAMKVEMEAIEKNSTWELVDVPEGKNVIGLKWVYRTKYNANGSIQKHKARLVAKGYAQKQGIDYEETFSPVARFETVRAVLALAAHLHLPVFQFDVKSAFLNGNLEEEVYVSQPEGFVVSGKEDKVYRLRKALYGLKQAPRAWYSKIDMFFQENGFQRSENEPTLYVKKQGNNEFLVVCLYVDDMIYMGSSELVNDFKSSMMKNFEMTDLGLLQYFLGIEVIQGEEGIFASQKKYAADLVKKFNMSNCEKALTPMNINEKLQREDGTEQADARLYRSLVGGLNYLTHTRPDIAFSVSVVSRYMHNPTKQHFGAAKRILRYVAGTIDYGMWYSSSSTFKLIGFTDSDWAGSLDDQYGAASAASRQALWLRKLLADFDFVQSEATEIFCDNRSAIAMAKNPAFHGRTKHIDVQHHFIRQLVADGRIMMKFCGTNEQVSDIFTKSLPQAKHEFFRSKLGVIEYRGGKNPNREDTDSDGNVTIVPELLPERLFATDRYPIKGRINSYSKPEYLLDIVDVLQGTTELEYLQNSPLGSLFDLPIRKCSLSGKLVHNILCRSLVTAKEHEFWFVFGGHPFRFSLREYALVTGLPCFPYPPKEEIMKAQTATGTKESFWKTLFGTKKVVLIDDIVKSLKVDSRKAKAVQMPGWKKLRLALVVIVEGILICDSQPVRASSEVVEMVRHLETFFSYPWGRESFNLTMRMVKVGSKVESVESLVGKLKQSHVATHGFILSLQLLILHCIPLLETYLPDNDDAQTFTDRSVFQLAKLKSFHNSNIMEAENNPELEVYAILETESPIDEAQYAWEDEVVDPGIEYVMSLLVKGVTIPKEMWHGGYDGLPLMSIPDPRIVKREKKIKIPRKRVRKEEVTEEVEEDSNGGEEEPVVGEQVNSGELDGQMVAMVDRKLKAHKKEIMSIVDRKLFSLKTEMLMEIKSGKGEGIGKVGIKKCGVKKSEKSEGKKVQKVQACLTRKREGIRIKKDKGVVEEGPKFDVDDYFGVNEVLESVQNEVGGQYDSERAVENQDDHIEQTGDDNVGTSVKAPAILDDATFYKESEYISGNGGGFEYDPMNSEEETDGQLEEGKHGPEIEVEKSDDEEGELISGDGQGDETSREDEGKEKDEDARVEVEGGHSSGGQDEEKGGEFGENEGANQPLMEAVDINTKKITQLSIDTEEKDVPISECEETGDNKDTTVPEKSTEPGERADVDSGKKEEEREEGSSHEEDVDKINTEVPEMSTKQTEGVGVDNSATDEGVEEAPSEEAGETTEMEIVVDKKKAITEEADIEKQVVENAKGRRGIKRNETDNENLPSKRVKKAPRRYGATPDNKPQTGQVELYTPFRKIDLAKKKKFLSKLSTFKKKEYIIDGHAVPNTFFSDIMTPKHWVDTPEMEAMLNLVWRKLGESLNNSRIAVLDTWFTSMLCNEYPRFKKWNKGVPFKWNSVCKNYVRGHVPSRSGKLMWFEDVDTVYLPMNWRKGHWVCLVVMLKDGKIEILDPLISGNDLKKVKRIMTPIVEMLPSLLKDEITSPTEYPHPDTFTYERVVAISQNDRTGDCGPFTVKLIELHGQGLGLDCITDEMVDNFRLSYAMDVYEEFVGREGRDAAYDTIVLKEADIDELLFTPARITEQSPYRPFFLKCLRARNPSALYIEGLRLGCQAGPIDRAILLLEGASRHLKYAIFALALFYICSGNQAASDRTLAPLCRSHPNQPLYTCGEGGEAEQICNMIFMQIKAMVPAESGRFVKTWSYKPIPQCVARICDDDCECFFHCSMECPCNKCFFYWNSMRLCEIC</sequence>
<dbReference type="PROSITE" id="PS50994">
    <property type="entry name" value="INTEGRASE"/>
    <property type="match status" value="1"/>
</dbReference>
<evidence type="ECO:0000256" key="6">
    <source>
        <dbReference type="ARBA" id="ARBA00022833"/>
    </source>
</evidence>
<dbReference type="Pfam" id="PF13976">
    <property type="entry name" value="gag_pre-integrs"/>
    <property type="match status" value="1"/>
</dbReference>
<dbReference type="PANTHER" id="PTHR32410">
    <property type="entry name" value="CYSTEINE/HISTIDINE-RICH C1 DOMAIN FAMILY PROTEIN"/>
    <property type="match status" value="1"/>
</dbReference>
<evidence type="ECO:0000256" key="7">
    <source>
        <dbReference type="SAM" id="MobiDB-lite"/>
    </source>
</evidence>
<dbReference type="InterPro" id="IPR054722">
    <property type="entry name" value="PolX-like_BBD"/>
</dbReference>
<proteinExistence type="predicted"/>
<feature type="region of interest" description="Disordered" evidence="7">
    <location>
        <begin position="2830"/>
        <end position="3035"/>
    </location>
</feature>
<keyword evidence="6" id="KW-0862">Zinc</keyword>
<reference evidence="10 11" key="1">
    <citation type="submission" date="2020-12" db="EMBL/GenBank/DDBJ databases">
        <title>Concerted genomic and epigenomic changes stabilize Arabidopsis allopolyploids.</title>
        <authorList>
            <person name="Chen Z."/>
        </authorList>
    </citation>
    <scope>NUCLEOTIDE SEQUENCE [LARGE SCALE GENOMIC DNA]</scope>
    <source>
        <strain evidence="10">Allo738</strain>
        <tissue evidence="10">Leaf</tissue>
    </source>
</reference>
<evidence type="ECO:0000256" key="3">
    <source>
        <dbReference type="ARBA" id="ARBA00022737"/>
    </source>
</evidence>
<dbReference type="Pfam" id="PF22926">
    <property type="entry name" value="C1-like_CT"/>
    <property type="match status" value="1"/>
</dbReference>
<evidence type="ECO:0000256" key="5">
    <source>
        <dbReference type="ARBA" id="ARBA00022801"/>
    </source>
</evidence>
<dbReference type="InterPro" id="IPR001584">
    <property type="entry name" value="Integrase_cat-core"/>
</dbReference>
<dbReference type="PANTHER" id="PTHR32410:SF181">
    <property type="entry name" value="CYSTEINE_HISTIDINE-RICH C1 DOMAIN FAMILY PROTEIN"/>
    <property type="match status" value="1"/>
</dbReference>
<dbReference type="Pfam" id="PF03107">
    <property type="entry name" value="C1_2"/>
    <property type="match status" value="7"/>
</dbReference>
<feature type="compositionally biased region" description="Acidic residues" evidence="7">
    <location>
        <begin position="2638"/>
        <end position="2654"/>
    </location>
</feature>
<evidence type="ECO:0000313" key="11">
    <source>
        <dbReference type="Proteomes" id="UP000694240"/>
    </source>
</evidence>
<comment type="caution">
    <text evidence="10">The sequence shown here is derived from an EMBL/GenBank/DDBJ whole genome shotgun (WGS) entry which is preliminary data.</text>
</comment>
<dbReference type="Pfam" id="PF13966">
    <property type="entry name" value="zf-RVT"/>
    <property type="match status" value="1"/>
</dbReference>
<feature type="compositionally biased region" description="Low complexity" evidence="7">
    <location>
        <begin position="1707"/>
        <end position="1730"/>
    </location>
</feature>
<dbReference type="Pfam" id="PF25597">
    <property type="entry name" value="SH3_retrovirus"/>
    <property type="match status" value="1"/>
</dbReference>
<dbReference type="InterPro" id="IPR015410">
    <property type="entry name" value="DUF1985"/>
</dbReference>
<accession>A0A8T2BML4</accession>
<keyword evidence="11" id="KW-1185">Reference proteome</keyword>
<dbReference type="CDD" id="cd09272">
    <property type="entry name" value="RNase_HI_RT_Ty1"/>
    <property type="match status" value="1"/>
</dbReference>
<evidence type="ECO:0000259" key="8">
    <source>
        <dbReference type="PROSITE" id="PS50600"/>
    </source>
</evidence>
<dbReference type="GO" id="GO:0008270">
    <property type="term" value="F:zinc ion binding"/>
    <property type="evidence" value="ECO:0007669"/>
    <property type="project" value="UniProtKB-KW"/>
</dbReference>
<dbReference type="InterPro" id="IPR003653">
    <property type="entry name" value="Peptidase_C48_C"/>
</dbReference>
<dbReference type="Pfam" id="PF22936">
    <property type="entry name" value="Pol_BBD"/>
    <property type="match status" value="1"/>
</dbReference>
<dbReference type="GO" id="GO:0015074">
    <property type="term" value="P:DNA integration"/>
    <property type="evidence" value="ECO:0007669"/>
    <property type="project" value="InterPro"/>
</dbReference>
<dbReference type="InterPro" id="IPR026960">
    <property type="entry name" value="RVT-Znf"/>
</dbReference>
<gene>
    <name evidence="10" type="ORF">ISN45_Aa02g003440</name>
</gene>
<feature type="domain" description="Integrase catalytic" evidence="9">
    <location>
        <begin position="1428"/>
        <end position="1604"/>
    </location>
</feature>
<dbReference type="PROSITE" id="PS50600">
    <property type="entry name" value="ULP_PROTEASE"/>
    <property type="match status" value="1"/>
</dbReference>
<feature type="compositionally biased region" description="Acidic residues" evidence="7">
    <location>
        <begin position="2839"/>
        <end position="2848"/>
    </location>
</feature>
<dbReference type="Pfam" id="PF00665">
    <property type="entry name" value="rve"/>
    <property type="match status" value="1"/>
</dbReference>
<dbReference type="Pfam" id="PF14223">
    <property type="entry name" value="Retrotran_gag_2"/>
    <property type="match status" value="1"/>
</dbReference>
<keyword evidence="3" id="KW-0677">Repeat</keyword>
<keyword evidence="2" id="KW-0479">Metal-binding</keyword>
<feature type="compositionally biased region" description="Acidic residues" evidence="7">
    <location>
        <begin position="3021"/>
        <end position="3035"/>
    </location>
</feature>
<evidence type="ECO:0000256" key="2">
    <source>
        <dbReference type="ARBA" id="ARBA00022723"/>
    </source>
</evidence>
<dbReference type="InterPro" id="IPR053192">
    <property type="entry name" value="Vacuole_Formation_Reg"/>
</dbReference>
<feature type="region of interest" description="Disordered" evidence="7">
    <location>
        <begin position="3068"/>
        <end position="3100"/>
    </location>
</feature>
<feature type="compositionally biased region" description="Gly residues" evidence="7">
    <location>
        <begin position="1143"/>
        <end position="1160"/>
    </location>
</feature>
<feature type="compositionally biased region" description="Basic and acidic residues" evidence="7">
    <location>
        <begin position="2849"/>
        <end position="2860"/>
    </location>
</feature>
<dbReference type="Pfam" id="PF09331">
    <property type="entry name" value="DUF1985"/>
    <property type="match status" value="1"/>
</dbReference>
<dbReference type="Pfam" id="PF02902">
    <property type="entry name" value="Peptidase_C48"/>
    <property type="match status" value="1"/>
</dbReference>
<protein>
    <submittedName>
        <fullName evidence="10">Integrase catalytic core</fullName>
    </submittedName>
</protein>
<organism evidence="10 11">
    <name type="scientific">Arabidopsis thaliana x Arabidopsis arenosa</name>
    <dbReference type="NCBI Taxonomy" id="1240361"/>
    <lineage>
        <taxon>Eukaryota</taxon>
        <taxon>Viridiplantae</taxon>
        <taxon>Streptophyta</taxon>
        <taxon>Embryophyta</taxon>
        <taxon>Tracheophyta</taxon>
        <taxon>Spermatophyta</taxon>
        <taxon>Magnoliopsida</taxon>
        <taxon>eudicotyledons</taxon>
        <taxon>Gunneridae</taxon>
        <taxon>Pentapetalae</taxon>
        <taxon>rosids</taxon>
        <taxon>malvids</taxon>
        <taxon>Brassicales</taxon>
        <taxon>Brassicaceae</taxon>
        <taxon>Camelineae</taxon>
        <taxon>Arabidopsis</taxon>
    </lineage>
</organism>
<evidence type="ECO:0000256" key="4">
    <source>
        <dbReference type="ARBA" id="ARBA00022771"/>
    </source>
</evidence>
<evidence type="ECO:0000259" key="9">
    <source>
        <dbReference type="PROSITE" id="PS50994"/>
    </source>
</evidence>
<keyword evidence="4" id="KW-0863">Zinc-finger</keyword>